<feature type="transmembrane region" description="Helical" evidence="2">
    <location>
        <begin position="255"/>
        <end position="276"/>
    </location>
</feature>
<dbReference type="OrthoDB" id="7010241at2"/>
<feature type="transmembrane region" description="Helical" evidence="2">
    <location>
        <begin position="700"/>
        <end position="719"/>
    </location>
</feature>
<reference evidence="3 4" key="1">
    <citation type="submission" date="2015-09" db="EMBL/GenBank/DDBJ databases">
        <authorList>
            <person name="Jackson K.R."/>
            <person name="Lunt B.L."/>
            <person name="Fisher J.N.B."/>
            <person name="Gardner A.V."/>
            <person name="Bailey M.E."/>
            <person name="Deus L.M."/>
            <person name="Earl A.S."/>
            <person name="Gibby P.D."/>
            <person name="Hartmann K.A."/>
            <person name="Liu J.E."/>
            <person name="Manci A.M."/>
            <person name="Nielsen D.A."/>
            <person name="Solomon M.B."/>
            <person name="Breakwell D.P."/>
            <person name="Burnett S.H."/>
            <person name="Grose J.H."/>
        </authorList>
    </citation>
    <scope>NUCLEOTIDE SEQUENCE [LARGE SCALE GENOMIC DNA]</scope>
    <source>
        <strain evidence="3 4">2789STDY5608636</strain>
    </source>
</reference>
<feature type="transmembrane region" description="Helical" evidence="2">
    <location>
        <begin position="187"/>
        <end position="205"/>
    </location>
</feature>
<name>A0A0M7HU10_9BORD</name>
<dbReference type="NCBIfam" id="TIGR04346">
    <property type="entry name" value="DotA_TraY"/>
    <property type="match status" value="1"/>
</dbReference>
<sequence>MNAKRWLAVLFLDVLLPWRPLMKSAKLLGDQVRISAQATSQLKDLMRGARASLRCQVGETADRNFSDVLGSTAAWPLDVLLRHFLMRKRLALAFGGLLLVLAGAGFLVSASTGNVPGMSLAALSAGASGIASYLFALSVQFRLWQLRTRRLSRTERGGFQDFKREERGWALQALSPEIRLSRGMLQLLLAVPLGATVLLLGTAWAQGMSLGEISAAAKSTTDLSRQALISIFGQVVNNPLASGAGGGGDTILARIFQIGNSSLLAIALVIGGYMAFKKVTAAAHDGTVFEQGRGLVHAPIRMLIAISSLAPTANGWSISQLLMLWGASVMGVGTANLATQAATDALSNGQTMVVQPVMPSTVELARSLYQANLCMYAVNAGLDHAQAEGGWVLASNYVQPRDTATGVVFRSSTYVCGGADVTSALDNSAPVKSTSSWFSSDIDVSDIKKAHLDALRAMQSVIYPSARDFAEKVIAKASNGGIQLPDAEVAIQSAAQRYEETVTVKANTKNSQIAGLSSDISASLQKQGWWALGSWYQTFAQANTKLNDAMAAKAQVFAESLIGDRGIDDIYKKVMVAYQAQQLQNAVSSETSETSSNTMQGASAAESEKIIGSIFSAPGQRVILWFTQLYQQENGQVNPLIGMKNTGDYLLGLSSSALTAIVAIRVTVSVATKSLAGKAVDWATGLGKGIDAGLDVLEPYLRTLVIAIFGVGIVLSVYLPMVPFIVWFGGVINWLVVVGEAIIAAPLWAMTHMSGEGDGMGHRSGHGYIFLLNVMVRPFLMVIGFFLAGVCIIAGGSLLNKTFGIGLANAQFDSLTGIMSILGYMVLYCSLCINLTHRAFNLILIVPDQVINWVGGHAASAMGRDTNDEAHRAINVLSQHLVPRYPRYGGSKSSPAKNLGGPGIKQ</sequence>
<organism evidence="3 4">
    <name type="scientific">Bordetella pseudohinzii</name>
    <dbReference type="NCBI Taxonomy" id="1331258"/>
    <lineage>
        <taxon>Bacteria</taxon>
        <taxon>Pseudomonadati</taxon>
        <taxon>Pseudomonadota</taxon>
        <taxon>Betaproteobacteria</taxon>
        <taxon>Burkholderiales</taxon>
        <taxon>Alcaligenaceae</taxon>
        <taxon>Bordetella</taxon>
    </lineage>
</organism>
<feature type="transmembrane region" description="Helical" evidence="2">
    <location>
        <begin position="90"/>
        <end position="108"/>
    </location>
</feature>
<feature type="transmembrane region" description="Helical" evidence="2">
    <location>
        <begin position="725"/>
        <end position="749"/>
    </location>
</feature>
<evidence type="ECO:0000313" key="4">
    <source>
        <dbReference type="Proteomes" id="UP000053096"/>
    </source>
</evidence>
<evidence type="ECO:0000256" key="1">
    <source>
        <dbReference type="SAM" id="MobiDB-lite"/>
    </source>
</evidence>
<dbReference type="EMBL" id="CYTV01000017">
    <property type="protein sequence ID" value="CUJ13555.1"/>
    <property type="molecule type" value="Genomic_DNA"/>
</dbReference>
<feature type="transmembrane region" description="Helical" evidence="2">
    <location>
        <begin position="120"/>
        <end position="144"/>
    </location>
</feature>
<accession>A0A0M7HU10</accession>
<evidence type="ECO:0000313" key="3">
    <source>
        <dbReference type="EMBL" id="CUJ13555.1"/>
    </source>
</evidence>
<dbReference type="Proteomes" id="UP000053096">
    <property type="component" value="Unassembled WGS sequence"/>
</dbReference>
<gene>
    <name evidence="3" type="ORF">ERS370011_03939</name>
</gene>
<protein>
    <submittedName>
        <fullName evidence="3">Uncharacterized protein</fullName>
    </submittedName>
</protein>
<feature type="region of interest" description="Disordered" evidence="1">
    <location>
        <begin position="885"/>
        <end position="906"/>
    </location>
</feature>
<keyword evidence="2" id="KW-1133">Transmembrane helix</keyword>
<proteinExistence type="predicted"/>
<keyword evidence="2" id="KW-0472">Membrane</keyword>
<dbReference type="AlphaFoldDB" id="A0A0M7HU10"/>
<evidence type="ECO:0000256" key="2">
    <source>
        <dbReference type="SAM" id="Phobius"/>
    </source>
</evidence>
<feature type="transmembrane region" description="Helical" evidence="2">
    <location>
        <begin position="770"/>
        <end position="795"/>
    </location>
</feature>
<dbReference type="InterPro" id="IPR027628">
    <property type="entry name" value="DotA_TraY"/>
</dbReference>
<feature type="transmembrane region" description="Helical" evidence="2">
    <location>
        <begin position="815"/>
        <end position="835"/>
    </location>
</feature>
<keyword evidence="2" id="KW-0812">Transmembrane</keyword>
<dbReference type="RefSeq" id="WP_053073256.1">
    <property type="nucleotide sequence ID" value="NZ_CAJGUP010000012.1"/>
</dbReference>